<protein>
    <recommendedName>
        <fullName evidence="3">HEPN/Toprim N-terminal domain-containing protein</fullName>
    </recommendedName>
</protein>
<proteinExistence type="predicted"/>
<dbReference type="AlphaFoldDB" id="A0A1A8Z9T1"/>
<gene>
    <name evidence="1" type="ORF">GA0070621_1036</name>
</gene>
<sequence length="440" mass="49001">MMTMGSWGELSAGPFTLFFFKDIVPNDLVCLFQDEMYSPSIGRASTRYVLGDKPDHDVEFFEYKATGRLIADRLDILGFDIDSALEVLRQSIGENLDSPPWFEGMGRIDPESVERWEAEQAALAELDTDRWLKAIASAAATQSKAVFEPPDQQPVIGSGKWLLELIPDETENARWHRLRLVTHAVPDIEVILDVSDLVYGGWLVKDELDTMPSVAQEWWTAESSARSPIVVLTEGSTDAEFLRAGLKLLYPHLADLVRFLDPRARSEGSAGALVNTVKAFAAAGIRNRIVAAFDDDGAASDALKQLKAVALPPNIVLMQFPAVPIPDYLVAQLPPSEGQHRPTEDRSNARISGCIEMYLGSDTIRGDDNVTLLMDLTFHHRDPSHYEARFADKRNKKKVQENYRRKVRLAEAHGGPLPHQDWSAMATVLKRIISAHQTES</sequence>
<keyword evidence="2" id="KW-1185">Reference proteome</keyword>
<evidence type="ECO:0000313" key="2">
    <source>
        <dbReference type="Proteomes" id="UP000198765"/>
    </source>
</evidence>
<dbReference type="EMBL" id="LT594324">
    <property type="protein sequence ID" value="SBT40722.1"/>
    <property type="molecule type" value="Genomic_DNA"/>
</dbReference>
<reference evidence="1 2" key="1">
    <citation type="submission" date="2016-06" db="EMBL/GenBank/DDBJ databases">
        <authorList>
            <person name="Kjaerup R.B."/>
            <person name="Dalgaard T.S."/>
            <person name="Juul-Madsen H.R."/>
        </authorList>
    </citation>
    <scope>NUCLEOTIDE SEQUENCE [LARGE SCALE GENOMIC DNA]</scope>
    <source>
        <strain evidence="1 2">DSM 45248</strain>
    </source>
</reference>
<evidence type="ECO:0000313" key="1">
    <source>
        <dbReference type="EMBL" id="SBT40722.1"/>
    </source>
</evidence>
<evidence type="ECO:0008006" key="3">
    <source>
        <dbReference type="Google" id="ProtNLM"/>
    </source>
</evidence>
<dbReference type="Proteomes" id="UP000198765">
    <property type="component" value="Chromosome I"/>
</dbReference>
<dbReference type="PATRIC" id="fig|299146.4.peg.1067"/>
<accession>A0A1A8Z9T1</accession>
<name>A0A1A8Z9T1_9ACTN</name>
<organism evidence="1 2">
    <name type="scientific">Micromonospora narathiwatensis</name>
    <dbReference type="NCBI Taxonomy" id="299146"/>
    <lineage>
        <taxon>Bacteria</taxon>
        <taxon>Bacillati</taxon>
        <taxon>Actinomycetota</taxon>
        <taxon>Actinomycetes</taxon>
        <taxon>Micromonosporales</taxon>
        <taxon>Micromonosporaceae</taxon>
        <taxon>Micromonospora</taxon>
    </lineage>
</organism>